<reference evidence="3 4" key="1">
    <citation type="submission" date="2020-04" db="EMBL/GenBank/DDBJ databases">
        <title>Plant Genome Project.</title>
        <authorList>
            <person name="Zhang R.-G."/>
        </authorList>
    </citation>
    <scope>NUCLEOTIDE SEQUENCE [LARGE SCALE GENOMIC DNA]</scope>
    <source>
        <strain evidence="3">YNK0</strain>
        <tissue evidence="3">Leaf</tissue>
    </source>
</reference>
<organism evidence="3 4">
    <name type="scientific">Tetracentron sinense</name>
    <name type="common">Spur-leaf</name>
    <dbReference type="NCBI Taxonomy" id="13715"/>
    <lineage>
        <taxon>Eukaryota</taxon>
        <taxon>Viridiplantae</taxon>
        <taxon>Streptophyta</taxon>
        <taxon>Embryophyta</taxon>
        <taxon>Tracheophyta</taxon>
        <taxon>Spermatophyta</taxon>
        <taxon>Magnoliopsida</taxon>
        <taxon>Trochodendrales</taxon>
        <taxon>Trochodendraceae</taxon>
        <taxon>Tetracentron</taxon>
    </lineage>
</organism>
<feature type="repeat" description="PPR" evidence="2">
    <location>
        <begin position="44"/>
        <end position="78"/>
    </location>
</feature>
<dbReference type="InterPro" id="IPR011990">
    <property type="entry name" value="TPR-like_helical_dom_sf"/>
</dbReference>
<keyword evidence="1" id="KW-0677">Repeat</keyword>
<dbReference type="GO" id="GO:0003723">
    <property type="term" value="F:RNA binding"/>
    <property type="evidence" value="ECO:0007669"/>
    <property type="project" value="InterPro"/>
</dbReference>
<dbReference type="InterPro" id="IPR046960">
    <property type="entry name" value="PPR_At4g14850-like_plant"/>
</dbReference>
<evidence type="ECO:0000256" key="1">
    <source>
        <dbReference type="ARBA" id="ARBA00022737"/>
    </source>
</evidence>
<dbReference type="Gene3D" id="1.25.40.10">
    <property type="entry name" value="Tetratricopeptide repeat domain"/>
    <property type="match status" value="1"/>
</dbReference>
<dbReference type="GO" id="GO:0009451">
    <property type="term" value="P:RNA modification"/>
    <property type="evidence" value="ECO:0007669"/>
    <property type="project" value="InterPro"/>
</dbReference>
<evidence type="ECO:0008006" key="5">
    <source>
        <dbReference type="Google" id="ProtNLM"/>
    </source>
</evidence>
<dbReference type="InterPro" id="IPR002885">
    <property type="entry name" value="PPR_rpt"/>
</dbReference>
<evidence type="ECO:0000256" key="2">
    <source>
        <dbReference type="PROSITE-ProRule" id="PRU00708"/>
    </source>
</evidence>
<dbReference type="OrthoDB" id="9990610at2759"/>
<keyword evidence="4" id="KW-1185">Reference proteome</keyword>
<name>A0A834ZYB6_TETSI</name>
<proteinExistence type="predicted"/>
<comment type="caution">
    <text evidence="3">The sequence shown here is derived from an EMBL/GenBank/DDBJ whole genome shotgun (WGS) entry which is preliminary data.</text>
</comment>
<dbReference type="PANTHER" id="PTHR47926">
    <property type="entry name" value="PENTATRICOPEPTIDE REPEAT-CONTAINING PROTEIN"/>
    <property type="match status" value="1"/>
</dbReference>
<sequence>MYAKCGSIQKVFHVFENVAFANYGMGQDVIALFDVMPKRMPEKDVASWNTMIRGFDQLGFLNRVLVLFCEMRFMGLKLDSITIIGLTQLSSYAKNLNMVKVIHCCGIQIGIGEDVSVVNTWIAAYAECNDLGLAERVFHGIPKI</sequence>
<accession>A0A834ZYB6</accession>
<evidence type="ECO:0000313" key="3">
    <source>
        <dbReference type="EMBL" id="KAF8414030.1"/>
    </source>
</evidence>
<dbReference type="AlphaFoldDB" id="A0A834ZYB6"/>
<protein>
    <recommendedName>
        <fullName evidence="5">Pentatricopeptide repeat-containing protein</fullName>
    </recommendedName>
</protein>
<gene>
    <name evidence="3" type="ORF">HHK36_002029</name>
</gene>
<dbReference type="NCBIfam" id="TIGR00756">
    <property type="entry name" value="PPR"/>
    <property type="match status" value="1"/>
</dbReference>
<dbReference type="Proteomes" id="UP000655225">
    <property type="component" value="Unassembled WGS sequence"/>
</dbReference>
<dbReference type="PROSITE" id="PS51375">
    <property type="entry name" value="PPR"/>
    <property type="match status" value="1"/>
</dbReference>
<evidence type="ECO:0000313" key="4">
    <source>
        <dbReference type="Proteomes" id="UP000655225"/>
    </source>
</evidence>
<dbReference type="Pfam" id="PF01535">
    <property type="entry name" value="PPR"/>
    <property type="match status" value="2"/>
</dbReference>
<dbReference type="EMBL" id="JABCRI010000001">
    <property type="protein sequence ID" value="KAF8414030.1"/>
    <property type="molecule type" value="Genomic_DNA"/>
</dbReference>